<gene>
    <name evidence="3" type="ORF">A6035_16405</name>
</gene>
<proteinExistence type="predicted"/>
<evidence type="ECO:0000313" key="3">
    <source>
        <dbReference type="EMBL" id="AWH94061.1"/>
    </source>
</evidence>
<keyword evidence="4" id="KW-1185">Reference proteome</keyword>
<dbReference type="PROSITE" id="PS51257">
    <property type="entry name" value="PROKAR_LIPOPROTEIN"/>
    <property type="match status" value="1"/>
</dbReference>
<feature type="chain" id="PRO_5038709329" evidence="2">
    <location>
        <begin position="20"/>
        <end position="433"/>
    </location>
</feature>
<feature type="region of interest" description="Disordered" evidence="1">
    <location>
        <begin position="25"/>
        <end position="59"/>
    </location>
</feature>
<dbReference type="SUPFAM" id="SSF50998">
    <property type="entry name" value="Quinoprotein alcohol dehydrogenase-like"/>
    <property type="match status" value="1"/>
</dbReference>
<dbReference type="KEGG" id="dlu:A6035_16405"/>
<organism evidence="3 4">
    <name type="scientific">Dietzia lutea</name>
    <dbReference type="NCBI Taxonomy" id="546160"/>
    <lineage>
        <taxon>Bacteria</taxon>
        <taxon>Bacillati</taxon>
        <taxon>Actinomycetota</taxon>
        <taxon>Actinomycetes</taxon>
        <taxon>Mycobacteriales</taxon>
        <taxon>Dietziaceae</taxon>
        <taxon>Dietzia</taxon>
    </lineage>
</organism>
<sequence>MQKSRTIVPLAFAVAVALAFGGCASGTDEPDTETAGTTAAAEKSAGSESPDEDDTGAGHGAVEGAEEVAEPQLHLVSIDGDGAVGMVDLLDGTQSELGGIDPPSAVTSDGRYLFVETAMGVEIVDSGVWTWDHVDHFHFYRTAPQLLGPVPGSGTVVVATSANATTGGTGLFFPESGEAVLLDNQALSRGRVEELFRVETDPHEGLTAPLAEGALVTSVDDAGAVTEVLYHDADGTPVDGVSAPCPDATGTITSRVGVVVGCADGAVLATADGGEPTLEHIRYPEGTDAPPATDFRNRKGRPTAAALAGDTGFWLLDTREKNWQYVPTDQPLLQVSASDDADEHVVALDGEGRIRVYSGEDGTELAASEPLLAKAVADPEMLAGVDLVVDRERAYVNDPATGVVHEIDYRGDVRVARSLETPTAPDFFSEAGR</sequence>
<dbReference type="InterPro" id="IPR011047">
    <property type="entry name" value="Quinoprotein_ADH-like_sf"/>
</dbReference>
<name>A0A2S1RCV9_9ACTN</name>
<feature type="compositionally biased region" description="Low complexity" evidence="1">
    <location>
        <begin position="33"/>
        <end position="48"/>
    </location>
</feature>
<dbReference type="OrthoDB" id="60524at2"/>
<protein>
    <submittedName>
        <fullName evidence="3">ABC transporter</fullName>
    </submittedName>
</protein>
<accession>A0A2S1RCV9</accession>
<evidence type="ECO:0000256" key="2">
    <source>
        <dbReference type="SAM" id="SignalP"/>
    </source>
</evidence>
<keyword evidence="2" id="KW-0732">Signal</keyword>
<evidence type="ECO:0000313" key="4">
    <source>
        <dbReference type="Proteomes" id="UP000244928"/>
    </source>
</evidence>
<dbReference type="RefSeq" id="WP_108849356.1">
    <property type="nucleotide sequence ID" value="NZ_CP015449.1"/>
</dbReference>
<dbReference type="EMBL" id="CP015449">
    <property type="protein sequence ID" value="AWH94061.1"/>
    <property type="molecule type" value="Genomic_DNA"/>
</dbReference>
<dbReference type="Proteomes" id="UP000244928">
    <property type="component" value="Chromosome"/>
</dbReference>
<dbReference type="AlphaFoldDB" id="A0A2S1RCV9"/>
<evidence type="ECO:0000256" key="1">
    <source>
        <dbReference type="SAM" id="MobiDB-lite"/>
    </source>
</evidence>
<feature type="signal peptide" evidence="2">
    <location>
        <begin position="1"/>
        <end position="19"/>
    </location>
</feature>
<reference evidence="3 4" key="1">
    <citation type="submission" date="2016-04" db="EMBL/GenBank/DDBJ databases">
        <title>Complete genome sequence of Dietzia lutea YIM 80766T, a strain isolated from desert soil in Egypt.</title>
        <authorList>
            <person name="Zhao J."/>
            <person name="Hu B."/>
            <person name="Geng S."/>
            <person name="Nie Y."/>
            <person name="Tang Y."/>
        </authorList>
    </citation>
    <scope>NUCLEOTIDE SEQUENCE [LARGE SCALE GENOMIC DNA]</scope>
    <source>
        <strain evidence="3 4">YIM 80766</strain>
    </source>
</reference>